<feature type="domain" description="Major facilitator superfamily (MFS) profile" evidence="8">
    <location>
        <begin position="528"/>
        <end position="980"/>
    </location>
</feature>
<keyword evidence="4 7" id="KW-1133">Transmembrane helix</keyword>
<evidence type="ECO:0000256" key="1">
    <source>
        <dbReference type="ARBA" id="ARBA00004141"/>
    </source>
</evidence>
<feature type="transmembrane region" description="Helical" evidence="7">
    <location>
        <begin position="747"/>
        <end position="767"/>
    </location>
</feature>
<keyword evidence="3 7" id="KW-0812">Transmembrane</keyword>
<dbReference type="InterPro" id="IPR036259">
    <property type="entry name" value="MFS_trans_sf"/>
</dbReference>
<feature type="transmembrane region" description="Helical" evidence="7">
    <location>
        <begin position="67"/>
        <end position="92"/>
    </location>
</feature>
<comment type="subcellular location">
    <subcellularLocation>
        <location evidence="1">Membrane</location>
        <topology evidence="1">Multi-pass membrane protein</topology>
    </subcellularLocation>
</comment>
<feature type="transmembrane region" description="Helical" evidence="7">
    <location>
        <begin position="474"/>
        <end position="494"/>
    </location>
</feature>
<feature type="transmembrane region" description="Helical" evidence="7">
    <location>
        <begin position="650"/>
        <end position="672"/>
    </location>
</feature>
<feature type="transmembrane region" description="Helical" evidence="7">
    <location>
        <begin position="563"/>
        <end position="582"/>
    </location>
</feature>
<feature type="coiled-coil region" evidence="6">
    <location>
        <begin position="1024"/>
        <end position="1051"/>
    </location>
</feature>
<feature type="transmembrane region" description="Helical" evidence="7">
    <location>
        <begin position="506"/>
        <end position="526"/>
    </location>
</feature>
<dbReference type="PANTHER" id="PTHR23501">
    <property type="entry name" value="MAJOR FACILITATOR SUPERFAMILY"/>
    <property type="match status" value="1"/>
</dbReference>
<comment type="caution">
    <text evidence="9">The sequence shown here is derived from an EMBL/GenBank/DDBJ whole genome shotgun (WGS) entry which is preliminary data.</text>
</comment>
<feature type="transmembrane region" description="Helical" evidence="7">
    <location>
        <begin position="882"/>
        <end position="903"/>
    </location>
</feature>
<keyword evidence="6" id="KW-0175">Coiled coil</keyword>
<gene>
    <name evidence="9" type="ORF">VTL71DRAFT_7361</name>
</gene>
<reference evidence="9 10" key="1">
    <citation type="journal article" date="2024" name="Commun. Biol.">
        <title>Comparative genomic analysis of thermophilic fungi reveals convergent evolutionary adaptations and gene losses.</title>
        <authorList>
            <person name="Steindorff A.S."/>
            <person name="Aguilar-Pontes M.V."/>
            <person name="Robinson A.J."/>
            <person name="Andreopoulos B."/>
            <person name="LaButti K."/>
            <person name="Kuo A."/>
            <person name="Mondo S."/>
            <person name="Riley R."/>
            <person name="Otillar R."/>
            <person name="Haridas S."/>
            <person name="Lipzen A."/>
            <person name="Grimwood J."/>
            <person name="Schmutz J."/>
            <person name="Clum A."/>
            <person name="Reid I.D."/>
            <person name="Moisan M.C."/>
            <person name="Butler G."/>
            <person name="Nguyen T.T.M."/>
            <person name="Dewar K."/>
            <person name="Conant G."/>
            <person name="Drula E."/>
            <person name="Henrissat B."/>
            <person name="Hansel C."/>
            <person name="Singer S."/>
            <person name="Hutchinson M.I."/>
            <person name="de Vries R.P."/>
            <person name="Natvig D.O."/>
            <person name="Powell A.J."/>
            <person name="Tsang A."/>
            <person name="Grigoriev I.V."/>
        </authorList>
    </citation>
    <scope>NUCLEOTIDE SEQUENCE [LARGE SCALE GENOMIC DNA]</scope>
    <source>
        <strain evidence="9 10">CBS 494.80</strain>
    </source>
</reference>
<feature type="transmembrane region" description="Helical" evidence="7">
    <location>
        <begin position="987"/>
        <end position="1008"/>
    </location>
</feature>
<feature type="transmembrane region" description="Helical" evidence="7">
    <location>
        <begin position="407"/>
        <end position="426"/>
    </location>
</feature>
<feature type="transmembrane region" description="Helical" evidence="7">
    <location>
        <begin position="788"/>
        <end position="812"/>
    </location>
</feature>
<dbReference type="Gene3D" id="1.20.1720.10">
    <property type="entry name" value="Multidrug resistance protein D"/>
    <property type="match status" value="1"/>
</dbReference>
<evidence type="ECO:0000259" key="8">
    <source>
        <dbReference type="PROSITE" id="PS50850"/>
    </source>
</evidence>
<feature type="transmembrane region" description="Helical" evidence="7">
    <location>
        <begin position="533"/>
        <end position="557"/>
    </location>
</feature>
<dbReference type="PANTHER" id="PTHR23501:SF102">
    <property type="entry name" value="DRUG TRANSPORTER, PUTATIVE (AFU_ORTHOLOGUE AFUA_3G08530)-RELATED"/>
    <property type="match status" value="1"/>
</dbReference>
<feature type="transmembrane region" description="Helical" evidence="7">
    <location>
        <begin position="857"/>
        <end position="876"/>
    </location>
</feature>
<feature type="transmembrane region" description="Helical" evidence="7">
    <location>
        <begin position="719"/>
        <end position="741"/>
    </location>
</feature>
<feature type="transmembrane region" description="Helical" evidence="7">
    <location>
        <begin position="104"/>
        <end position="124"/>
    </location>
</feature>
<dbReference type="Gene3D" id="1.20.1250.20">
    <property type="entry name" value="MFS general substrate transporter like domains"/>
    <property type="match status" value="2"/>
</dbReference>
<evidence type="ECO:0000256" key="2">
    <source>
        <dbReference type="ARBA" id="ARBA00007520"/>
    </source>
</evidence>
<evidence type="ECO:0000313" key="10">
    <source>
        <dbReference type="Proteomes" id="UP001595075"/>
    </source>
</evidence>
<keyword evidence="5 7" id="KW-0472">Membrane</keyword>
<comment type="similarity">
    <text evidence="2">Belongs to the major facilitator superfamily. TCR/Tet family.</text>
</comment>
<feature type="transmembrane region" description="Helical" evidence="7">
    <location>
        <begin position="678"/>
        <end position="699"/>
    </location>
</feature>
<evidence type="ECO:0000256" key="4">
    <source>
        <dbReference type="ARBA" id="ARBA00022989"/>
    </source>
</evidence>
<name>A0ABR4BWJ3_9HELO</name>
<accession>A0ABR4BWJ3</accession>
<evidence type="ECO:0000256" key="7">
    <source>
        <dbReference type="SAM" id="Phobius"/>
    </source>
</evidence>
<evidence type="ECO:0000256" key="3">
    <source>
        <dbReference type="ARBA" id="ARBA00022692"/>
    </source>
</evidence>
<feature type="transmembrane region" description="Helical" evidence="7">
    <location>
        <begin position="331"/>
        <end position="354"/>
    </location>
</feature>
<feature type="transmembrane region" description="Helical" evidence="7">
    <location>
        <begin position="195"/>
        <end position="213"/>
    </location>
</feature>
<proteinExistence type="inferred from homology"/>
<dbReference type="InterPro" id="IPR011701">
    <property type="entry name" value="MFS"/>
</dbReference>
<feature type="transmembrane region" description="Helical" evidence="7">
    <location>
        <begin position="824"/>
        <end position="845"/>
    </location>
</feature>
<organism evidence="9 10">
    <name type="scientific">Oculimacula yallundae</name>
    <dbReference type="NCBI Taxonomy" id="86028"/>
    <lineage>
        <taxon>Eukaryota</taxon>
        <taxon>Fungi</taxon>
        <taxon>Dikarya</taxon>
        <taxon>Ascomycota</taxon>
        <taxon>Pezizomycotina</taxon>
        <taxon>Leotiomycetes</taxon>
        <taxon>Helotiales</taxon>
        <taxon>Ploettnerulaceae</taxon>
        <taxon>Oculimacula</taxon>
    </lineage>
</organism>
<sequence>MKDSKGPSVEQIESIPASNMEHGKNLDVNVLLVSDEGVILVPTPSSDPRDPLNLPLWQKLVLMATTCLYSTCGLASVSGLGGILGVFIPAYAAQGRTYADISNLMTFPSLFMGLGNMISMPLVLALGRRPVFLGSCVIQVVALILCGTNQGYHWHFAARCVLGLAAGQSEALCPLMVSEVFFLHERAKYQQLFSSIQTVISGTLIILTSYIAASIGWRAWYFLFAGFSGLVFLSALFFVPETKYVRTVAAYEGMGAGQDNTETSSVGGDVENPKQTGHFLTVHSVRVLDTVNFLPRTRASDMRLFVNKVDWSEAISCLKHQCQLFFFPDVAWIYIMNGIFLGINIAMGLTYGHILEESFHWGAKYISLAMAGQLVVAFICVPMLGTGSDFIVKFMARRNGGIHEPKYRLLTLPIPLILGAIFAVIYGQAAQYPDRYHWMAIVFTVNGYFFTFLGGNMSGITYMLDAYPTRGASCLVMICAMRGVISFSLSYGTVDMYTRYGYDGAFGIFGGLTAVFGVLGVVIYFTSRKIRNFIANLLVALDTTIATTALPAITYSLKSAAGYAWIGTAYSLATAVTVPVWAKVSDIWGRKPLLLAAIGIFFVGSLLCGTAKTMIWLILARALQGIGGGGISILVSICISDSFSLRERPVYFGIIGMTWAFASAIGPLLGGILTTKASWQWCFYINLPPTALSALIVVLKLKVHTPKTKFSEGIKRIDWVGSFLMIAGAVLFLLGLQMAGIDHPWDSAIILCLLIFGILLCVAFFLWEWRFAKYPLMPLRVLKGRTSISALGVCCFHSMCLVGGAYFLPLYLQGVLGASPLMSGVYLLPFTLSLSLSNIITGLCIRRTGKYMLFMRLGTIIMTLGFGLFIALPQDYRWEKIIIFQIIAGMGIGPNFQCPLIAVQASSKQGDHATAASTFNFCNNLSASVTIVISTTIFQNSMQSKHKSLIERLGAEMAGMLTGKNAAANVEAITHLPDMERTVAQRAVLRAMLGMWILYTALSAVSIACSFCAQDKVLAKEHTVTETGIEAEEVKREMEQARRKAKKEAAKEKS</sequence>
<protein>
    <recommendedName>
        <fullName evidence="8">Major facilitator superfamily (MFS) profile domain-containing protein</fullName>
    </recommendedName>
</protein>
<feature type="transmembrane region" description="Helical" evidence="7">
    <location>
        <begin position="594"/>
        <end position="619"/>
    </location>
</feature>
<evidence type="ECO:0000256" key="5">
    <source>
        <dbReference type="ARBA" id="ARBA00023136"/>
    </source>
</evidence>
<dbReference type="Proteomes" id="UP001595075">
    <property type="component" value="Unassembled WGS sequence"/>
</dbReference>
<evidence type="ECO:0000256" key="6">
    <source>
        <dbReference type="SAM" id="Coils"/>
    </source>
</evidence>
<evidence type="ECO:0000313" key="9">
    <source>
        <dbReference type="EMBL" id="KAL2061983.1"/>
    </source>
</evidence>
<dbReference type="EMBL" id="JAZHXI010000018">
    <property type="protein sequence ID" value="KAL2061983.1"/>
    <property type="molecule type" value="Genomic_DNA"/>
</dbReference>
<dbReference type="Pfam" id="PF07690">
    <property type="entry name" value="MFS_1"/>
    <property type="match status" value="2"/>
</dbReference>
<feature type="transmembrane region" description="Helical" evidence="7">
    <location>
        <begin position="366"/>
        <end position="386"/>
    </location>
</feature>
<dbReference type="CDD" id="cd17502">
    <property type="entry name" value="MFS_Azr1_MDR_like"/>
    <property type="match status" value="1"/>
</dbReference>
<feature type="transmembrane region" description="Helical" evidence="7">
    <location>
        <begin position="438"/>
        <end position="462"/>
    </location>
</feature>
<keyword evidence="10" id="KW-1185">Reference proteome</keyword>
<dbReference type="InterPro" id="IPR020846">
    <property type="entry name" value="MFS_dom"/>
</dbReference>
<dbReference type="SUPFAM" id="SSF103473">
    <property type="entry name" value="MFS general substrate transporter"/>
    <property type="match status" value="3"/>
</dbReference>
<feature type="transmembrane region" description="Helical" evidence="7">
    <location>
        <begin position="625"/>
        <end position="643"/>
    </location>
</feature>
<feature type="transmembrane region" description="Helical" evidence="7">
    <location>
        <begin position="219"/>
        <end position="239"/>
    </location>
</feature>
<dbReference type="PROSITE" id="PS50850">
    <property type="entry name" value="MFS"/>
    <property type="match status" value="1"/>
</dbReference>